<comment type="caution">
    <text evidence="2">The sequence shown here is derived from an EMBL/GenBank/DDBJ whole genome shotgun (WGS) entry which is preliminary data.</text>
</comment>
<organism evidence="2">
    <name type="scientific">Tanacetum cinerariifolium</name>
    <name type="common">Dalmatian daisy</name>
    <name type="synonym">Chrysanthemum cinerariifolium</name>
    <dbReference type="NCBI Taxonomy" id="118510"/>
    <lineage>
        <taxon>Eukaryota</taxon>
        <taxon>Viridiplantae</taxon>
        <taxon>Streptophyta</taxon>
        <taxon>Embryophyta</taxon>
        <taxon>Tracheophyta</taxon>
        <taxon>Spermatophyta</taxon>
        <taxon>Magnoliopsida</taxon>
        <taxon>eudicotyledons</taxon>
        <taxon>Gunneridae</taxon>
        <taxon>Pentapetalae</taxon>
        <taxon>asterids</taxon>
        <taxon>campanulids</taxon>
        <taxon>Asterales</taxon>
        <taxon>Asteraceae</taxon>
        <taxon>Asteroideae</taxon>
        <taxon>Anthemideae</taxon>
        <taxon>Anthemidinae</taxon>
        <taxon>Tanacetum</taxon>
    </lineage>
</organism>
<feature type="compositionally biased region" description="Basic residues" evidence="1">
    <location>
        <begin position="1113"/>
        <end position="1122"/>
    </location>
</feature>
<feature type="region of interest" description="Disordered" evidence="1">
    <location>
        <begin position="1237"/>
        <end position="1284"/>
    </location>
</feature>
<accession>A0A6L2LLV1</accession>
<feature type="compositionally biased region" description="Acidic residues" evidence="1">
    <location>
        <begin position="1529"/>
        <end position="1538"/>
    </location>
</feature>
<proteinExistence type="predicted"/>
<feature type="region of interest" description="Disordered" evidence="1">
    <location>
        <begin position="1518"/>
        <end position="1590"/>
    </location>
</feature>
<reference evidence="2" key="1">
    <citation type="journal article" date="2019" name="Sci. Rep.">
        <title>Draft genome of Tanacetum cinerariifolium, the natural source of mosquito coil.</title>
        <authorList>
            <person name="Yamashiro T."/>
            <person name="Shiraishi A."/>
            <person name="Satake H."/>
            <person name="Nakayama K."/>
        </authorList>
    </citation>
    <scope>NUCLEOTIDE SEQUENCE</scope>
</reference>
<feature type="region of interest" description="Disordered" evidence="1">
    <location>
        <begin position="1340"/>
        <end position="1361"/>
    </location>
</feature>
<feature type="compositionally biased region" description="Basic and acidic residues" evidence="1">
    <location>
        <begin position="1189"/>
        <end position="1198"/>
    </location>
</feature>
<feature type="compositionally biased region" description="Basic and acidic residues" evidence="1">
    <location>
        <begin position="1435"/>
        <end position="1455"/>
    </location>
</feature>
<evidence type="ECO:0008006" key="3">
    <source>
        <dbReference type="Google" id="ProtNLM"/>
    </source>
</evidence>
<feature type="region of interest" description="Disordered" evidence="1">
    <location>
        <begin position="1081"/>
        <end position="1225"/>
    </location>
</feature>
<feature type="compositionally biased region" description="Basic and acidic residues" evidence="1">
    <location>
        <begin position="1158"/>
        <end position="1167"/>
    </location>
</feature>
<feature type="compositionally biased region" description="Acidic residues" evidence="1">
    <location>
        <begin position="1211"/>
        <end position="1225"/>
    </location>
</feature>
<feature type="compositionally biased region" description="Polar residues" evidence="1">
    <location>
        <begin position="1556"/>
        <end position="1566"/>
    </location>
</feature>
<protein>
    <recommendedName>
        <fullName evidence="3">Integrase, catalytic region, zinc finger, CCHC-type, peptidase aspartic, catalytic</fullName>
    </recommendedName>
</protein>
<sequence>MTTLAEHIIVAGAENHPLMLEKSMYDSWASRIRIFIKGKKHGRMMLDSIDNDLFVYPTVKENGQTRLKKYFELTEAQQPQDECDVQAINIMLHGLPPNVYALVNHQEAAKDIWDKGETLYEYYWRLSQLINDMHTIGMTMQQVQVNTNRKRYPDPLAFVANSPTLYNSSHTPQHSGSLMYPSPQQFTPVYAAPTHHQHHHTPVNPQQHPQGEDPIKCINKTMAFLSVVASRFPPSNNQLRTSFNPRNQATIQDGRVAIQQVQGRLNQSYAGEGHMARQCTQPKRPRNVAWFKEKLMLAEAREAGQILDEEQLTFLADPGISEDLVVQQTIPQNSTFQTDDLDAYDSDCDDLSSAKAVLMENLSSCDPEVLFEKTLILEEQSRLKMLDKQNDPISIENKINISPIDYSKLNKIKEEFDAFNAFDKTLLDEITKVQTVFNQMEATVDQCSVDKNVFEIQIKLLRIDNDQLLNQILSQEIMHIVANSMDIFDVKKSYLNAQLQEKVFAITRLKNKLRKLKGKNVVNTAVLKPNATIALGMFKLDIEHILLCLRTIGMLMRITPKKIVHRKETTSKSIETPKPEIKVYSRRPKQIKSVGSSKKAKIVESKIANNSESTHLWGSNATDVPSSSSLVNDMLSRFSSVPIAAAPKAVDIADSPVSTSINQDAPSSRSSSNMRPSHTLFELVGRWIKDHPIANVIDDPSRSISTRKQLKTDAMWCYFDAFLTFIEPKNFNPEMTEPSWIDAMQEEIHKFKRLQRKIQLLDQKAGYEKHVSGNAKTSDRGGRRVMVKEETFQVVIDLIKNCTCFKSFTTTVDVLEIFIKQLWYTIKKVQGTDSYEFLLANKKCTVNAEVFRTIVDICPRVKGVDFTDGPDDDIPLTFLIDLGYKGPLYKHTNMFVDHMHQPWRTLEAIINKCLSGKTTSKDYQYYGLPIPKTMLTEAIKQSESFQMFIKYSTGQICPKKSRGKGSQEKKTANDSQENVDVSKESELEQEPTKKKTYSKRRFAKKVTMSADDNIISDDPDAALKLAKSISKTKAEEAKKARQVHATHARIVTEFVPESAKKKSCGSRSKSVVIQDTLSAPKFKPATSKTKLKGAPSLTLKEQEVEDIMQVLKGSKKKSKRQPGTRGSNKGTGSKPRVPDKSTDVSATSSEGTGIKPGVLDEEKDITKENVILEWGDEQHNEHSDDDNDDIIKDDKDGNADDEGDDHISDTQDADDEDVKTESDEEDIYKYKIHVRKDEDEEMINAEVDDYDKGDEEITDAAKADAEKTSEEVKDDPKKTELPPSSSSLFVSLEVKIQYEVPHTQSPSMLNVPVFVISEPTIPTPVQESPSTAFATTLPPLSQSTTPSVPQQTTTSIPTLPTTIDPQTIKTVVPESNALTIVELRVAKLEKDVSKVRDVFQKELKKHTADPIQKYSLQQFFESSKKYTSTVNLEQGSEKSGSETLQIKREQDEKQQKLKFTIKSTDKATLEEYDLKSTLYQSMHANKSFNRNPANHRLYHALIKELIEDENAIDKGVADTVKDHKRKHDDDEDDDDEDPPAGQNQGKKTKRRRTKESMSCKNPSSIKETPKGKALTKGSKTGKSASTKEPVEEPIAEVVMDDAEGDRYTFDLSKPFPLQGPPGHRTVSADYFSNNDLEYLKTFDPEVTYTSSIRKTKATRESSTRVKGVNCGTDLSVKKFHGYGHLEEIVVKISDQQLYKFKEGDFINLHLNDIKDMLLLAIQHKLFHLDESVIVDFIVALRMFTRSLIIKRRVKDLQLSVESYQKKLNITKPQKTFLEIEFEEPYTLSYDPPGIVYEDLDKQKRVLRADELYKFSNGTLKSVHDEIHHRVLNFRLDYNTEMPKRKWTAIDRKRSGLMIELIDKQFSNIFYSLGEEDASKQERIADIDAYEGITLISETADDQRRNNDQDDD</sequence>
<name>A0A6L2LLV1_TANCI</name>
<gene>
    <name evidence="2" type="ORF">Tci_034098</name>
</gene>
<feature type="region of interest" description="Disordered" evidence="1">
    <location>
        <begin position="1431"/>
        <end position="1456"/>
    </location>
</feature>
<feature type="compositionally biased region" description="Low complexity" evidence="1">
    <location>
        <begin position="1575"/>
        <end position="1587"/>
    </location>
</feature>
<feature type="region of interest" description="Disordered" evidence="1">
    <location>
        <begin position="956"/>
        <end position="999"/>
    </location>
</feature>
<evidence type="ECO:0000313" key="2">
    <source>
        <dbReference type="EMBL" id="GEU62120.1"/>
    </source>
</evidence>
<feature type="compositionally biased region" description="Basic and acidic residues" evidence="1">
    <location>
        <begin position="980"/>
        <end position="993"/>
    </location>
</feature>
<evidence type="ECO:0000256" key="1">
    <source>
        <dbReference type="SAM" id="MobiDB-lite"/>
    </source>
</evidence>
<feature type="compositionally biased region" description="Basic and acidic residues" evidence="1">
    <location>
        <begin position="1259"/>
        <end position="1280"/>
    </location>
</feature>
<feature type="compositionally biased region" description="Acidic residues" evidence="1">
    <location>
        <begin position="1238"/>
        <end position="1258"/>
    </location>
</feature>
<dbReference type="EMBL" id="BKCJ010004620">
    <property type="protein sequence ID" value="GEU62120.1"/>
    <property type="molecule type" value="Genomic_DNA"/>
</dbReference>